<evidence type="ECO:0000256" key="4">
    <source>
        <dbReference type="ARBA" id="ARBA00022833"/>
    </source>
</evidence>
<accession>A0A5R9KKC0</accession>
<dbReference type="OrthoDB" id="1145132at2"/>
<evidence type="ECO:0000313" key="7">
    <source>
        <dbReference type="Proteomes" id="UP000309788"/>
    </source>
</evidence>
<comment type="similarity">
    <text evidence="2">Belongs to the ZIP transporter (TC 2.A.5) family.</text>
</comment>
<protein>
    <submittedName>
        <fullName evidence="6">ZIP family zinc transporter</fullName>
    </submittedName>
</protein>
<dbReference type="PANTHER" id="PTHR11040">
    <property type="entry name" value="ZINC/IRON TRANSPORTER"/>
    <property type="match status" value="1"/>
</dbReference>
<keyword evidence="4" id="KW-0862">Zinc</keyword>
<dbReference type="RefSeq" id="WP_138280361.1">
    <property type="nucleotide sequence ID" value="NZ_BMGE01000001.1"/>
</dbReference>
<dbReference type="GO" id="GO:0005385">
    <property type="term" value="F:zinc ion transmembrane transporter activity"/>
    <property type="evidence" value="ECO:0007669"/>
    <property type="project" value="TreeGrafter"/>
</dbReference>
<feature type="transmembrane region" description="Helical" evidence="5">
    <location>
        <begin position="229"/>
        <end position="248"/>
    </location>
</feature>
<dbReference type="AlphaFoldDB" id="A0A5R9KKC0"/>
<organism evidence="6 7">
    <name type="scientific">Dyadobacter sediminis</name>
    <dbReference type="NCBI Taxonomy" id="1493691"/>
    <lineage>
        <taxon>Bacteria</taxon>
        <taxon>Pseudomonadati</taxon>
        <taxon>Bacteroidota</taxon>
        <taxon>Cytophagia</taxon>
        <taxon>Cytophagales</taxon>
        <taxon>Spirosomataceae</taxon>
        <taxon>Dyadobacter</taxon>
    </lineage>
</organism>
<evidence type="ECO:0000256" key="1">
    <source>
        <dbReference type="ARBA" id="ARBA00004651"/>
    </source>
</evidence>
<evidence type="ECO:0000313" key="6">
    <source>
        <dbReference type="EMBL" id="TLU96667.1"/>
    </source>
</evidence>
<evidence type="ECO:0000256" key="3">
    <source>
        <dbReference type="ARBA" id="ARBA00022475"/>
    </source>
</evidence>
<name>A0A5R9KKC0_9BACT</name>
<dbReference type="EMBL" id="VCEI01000011">
    <property type="protein sequence ID" value="TLU96667.1"/>
    <property type="molecule type" value="Genomic_DNA"/>
</dbReference>
<comment type="caution">
    <text evidence="6">The sequence shown here is derived from an EMBL/GenBank/DDBJ whole genome shotgun (WGS) entry which is preliminary data.</text>
</comment>
<evidence type="ECO:0000256" key="2">
    <source>
        <dbReference type="ARBA" id="ARBA00006939"/>
    </source>
</evidence>
<feature type="transmembrane region" description="Helical" evidence="5">
    <location>
        <begin position="200"/>
        <end position="217"/>
    </location>
</feature>
<dbReference type="PANTHER" id="PTHR11040:SF211">
    <property type="entry name" value="ZINC TRANSPORTER ZIP11"/>
    <property type="match status" value="1"/>
</dbReference>
<sequence length="251" mass="25891">MEKWMVAGFWGLLSGSALVLGSLAGYYLNISQKFIAIIMGFGAGVLISALSFELMDEAYKTGGFSSTAIGFLSGAIIYSAANYLLSAKGAKHRKRSSKAHQSTEENQSGSGLAIALGALLDGIPEAIAIGISMIEGGAVSFATVIAIFICNIPEGLSSSAGMKDAGRSKLFIFGVWGIIAILTGIASVLGYSVFSQLPHTIVAATIAVAAGAILTMLSDTMIPEAFEKGHNIIGIITVIGFLTAFVLSKLA</sequence>
<feature type="transmembrane region" description="Helical" evidence="5">
    <location>
        <begin position="64"/>
        <end position="85"/>
    </location>
</feature>
<comment type="subcellular location">
    <subcellularLocation>
        <location evidence="1">Cell membrane</location>
        <topology evidence="1">Multi-pass membrane protein</topology>
    </subcellularLocation>
</comment>
<keyword evidence="5" id="KW-0812">Transmembrane</keyword>
<proteinExistence type="inferred from homology"/>
<feature type="transmembrane region" description="Helical" evidence="5">
    <location>
        <begin position="6"/>
        <end position="27"/>
    </location>
</feature>
<gene>
    <name evidence="6" type="ORF">FEM55_05960</name>
</gene>
<reference evidence="6 7" key="1">
    <citation type="submission" date="2019-05" db="EMBL/GenBank/DDBJ databases">
        <authorList>
            <person name="Qu J.-H."/>
        </authorList>
    </citation>
    <scope>NUCLEOTIDE SEQUENCE [LARGE SCALE GENOMIC DNA]</scope>
    <source>
        <strain evidence="6 7">Z12</strain>
    </source>
</reference>
<keyword evidence="5" id="KW-0472">Membrane</keyword>
<keyword evidence="7" id="KW-1185">Reference proteome</keyword>
<keyword evidence="3" id="KW-1003">Cell membrane</keyword>
<evidence type="ECO:0000256" key="5">
    <source>
        <dbReference type="SAM" id="Phobius"/>
    </source>
</evidence>
<feature type="transmembrane region" description="Helical" evidence="5">
    <location>
        <begin position="34"/>
        <end position="52"/>
    </location>
</feature>
<feature type="transmembrane region" description="Helical" evidence="5">
    <location>
        <begin position="129"/>
        <end position="149"/>
    </location>
</feature>
<keyword evidence="5" id="KW-1133">Transmembrane helix</keyword>
<dbReference type="Proteomes" id="UP000309788">
    <property type="component" value="Unassembled WGS sequence"/>
</dbReference>
<feature type="transmembrane region" description="Helical" evidence="5">
    <location>
        <begin position="170"/>
        <end position="194"/>
    </location>
</feature>
<dbReference type="GO" id="GO:0005886">
    <property type="term" value="C:plasma membrane"/>
    <property type="evidence" value="ECO:0007669"/>
    <property type="project" value="UniProtKB-SubCell"/>
</dbReference>